<accession>A0A9W6B326</accession>
<keyword evidence="3" id="KW-1185">Reference proteome</keyword>
<dbReference type="EMBL" id="BRVP01000003">
    <property type="protein sequence ID" value="GLB51476.1"/>
    <property type="molecule type" value="Genomic_DNA"/>
</dbReference>
<dbReference type="SUPFAM" id="SSF53300">
    <property type="entry name" value="vWA-like"/>
    <property type="match status" value="1"/>
</dbReference>
<dbReference type="InterPro" id="IPR002881">
    <property type="entry name" value="DUF58"/>
</dbReference>
<dbReference type="AlphaFoldDB" id="A0A9W6B326"/>
<organism evidence="2 3">
    <name type="scientific">Neptunitalea chrysea</name>
    <dbReference type="NCBI Taxonomy" id="1647581"/>
    <lineage>
        <taxon>Bacteria</taxon>
        <taxon>Pseudomonadati</taxon>
        <taxon>Bacteroidota</taxon>
        <taxon>Flavobacteriia</taxon>
        <taxon>Flavobacteriales</taxon>
        <taxon>Flavobacteriaceae</taxon>
        <taxon>Neptunitalea</taxon>
    </lineage>
</organism>
<reference evidence="2" key="1">
    <citation type="submission" date="2022-07" db="EMBL/GenBank/DDBJ databases">
        <title>Taxonomy of Novel Oxalotrophic and Methylotrophic Bacteria.</title>
        <authorList>
            <person name="Sahin N."/>
            <person name="Tani A."/>
        </authorList>
    </citation>
    <scope>NUCLEOTIDE SEQUENCE</scope>
    <source>
        <strain evidence="2">AM327</strain>
    </source>
</reference>
<protein>
    <recommendedName>
        <fullName evidence="1">DUF58 domain-containing protein</fullName>
    </recommendedName>
</protein>
<dbReference type="Pfam" id="PF01882">
    <property type="entry name" value="DUF58"/>
    <property type="match status" value="1"/>
</dbReference>
<evidence type="ECO:0000259" key="1">
    <source>
        <dbReference type="Pfam" id="PF01882"/>
    </source>
</evidence>
<dbReference type="Proteomes" id="UP001143545">
    <property type="component" value="Unassembled WGS sequence"/>
</dbReference>
<name>A0A9W6B326_9FLAO</name>
<dbReference type="PANTHER" id="PTHR33608:SF7">
    <property type="entry name" value="DUF58 DOMAIN-CONTAINING PROTEIN"/>
    <property type="match status" value="1"/>
</dbReference>
<proteinExistence type="predicted"/>
<dbReference type="InterPro" id="IPR036465">
    <property type="entry name" value="vWFA_dom_sf"/>
</dbReference>
<dbReference type="PANTHER" id="PTHR33608">
    <property type="entry name" value="BLL2464 PROTEIN"/>
    <property type="match status" value="1"/>
</dbReference>
<feature type="domain" description="DUF58" evidence="1">
    <location>
        <begin position="66"/>
        <end position="285"/>
    </location>
</feature>
<sequence length="326" mass="38334">MANAKPFVFLDDKFLIILDIQKELQNVQLFKNLDLLTNQAVEGFISGMHKSPFHGFSSEFAEHAIYNQGESTKHIDWKLYARTDKLYTKKYEEETNLRCHIILDNSSSMHYPVQKNNSFNNLNKIGFSVLATAALMNLLKRQRDAIGLSVYSDSYEFYAPEKGSERHHQMLVHYLSKLTFKTQQNKTTKTYTYLHQIAEKIHRRSMIILFTDMLQTETENQALFEALKHLKYNKHEVILFHTIDSTTEEEFNFSNAPKRFTDVETGEVIDLYAENVKDVYQKQMKEYIKNIKIQCGQYRIKYVTADIKTDLNKVLHTYLLERHIFA</sequence>
<dbReference type="Gene3D" id="3.40.50.410">
    <property type="entry name" value="von Willebrand factor, type A domain"/>
    <property type="match status" value="1"/>
</dbReference>
<gene>
    <name evidence="2" type="ORF">NBRC110019_05150</name>
</gene>
<evidence type="ECO:0000313" key="2">
    <source>
        <dbReference type="EMBL" id="GLB51476.1"/>
    </source>
</evidence>
<comment type="caution">
    <text evidence="2">The sequence shown here is derived from an EMBL/GenBank/DDBJ whole genome shotgun (WGS) entry which is preliminary data.</text>
</comment>
<evidence type="ECO:0000313" key="3">
    <source>
        <dbReference type="Proteomes" id="UP001143545"/>
    </source>
</evidence>